<gene>
    <name evidence="2" type="ORF">JM93_02493</name>
</gene>
<accession>A0A562T1S1</accession>
<protein>
    <submittedName>
        <fullName evidence="2">FkbM family methyltransferase</fullName>
    </submittedName>
</protein>
<reference evidence="2 3" key="1">
    <citation type="submission" date="2019-07" db="EMBL/GenBank/DDBJ databases">
        <title>Genomic Encyclopedia of Archaeal and Bacterial Type Strains, Phase II (KMG-II): from individual species to whole genera.</title>
        <authorList>
            <person name="Goeker M."/>
        </authorList>
    </citation>
    <scope>NUCLEOTIDE SEQUENCE [LARGE SCALE GENOMIC DNA]</scope>
    <source>
        <strain evidence="2 3">ATCC BAA-252</strain>
    </source>
</reference>
<feature type="domain" description="Methyltransferase FkbM" evidence="1">
    <location>
        <begin position="104"/>
        <end position="228"/>
    </location>
</feature>
<dbReference type="RefSeq" id="WP_145343684.1">
    <property type="nucleotide sequence ID" value="NZ_SMLY01000082.1"/>
</dbReference>
<dbReference type="InterPro" id="IPR052514">
    <property type="entry name" value="SAM-dependent_MTase"/>
</dbReference>
<dbReference type="Gene3D" id="3.40.50.150">
    <property type="entry name" value="Vaccinia Virus protein VP39"/>
    <property type="match status" value="1"/>
</dbReference>
<comment type="caution">
    <text evidence="2">The sequence shown here is derived from an EMBL/GenBank/DDBJ whole genome shotgun (WGS) entry which is preliminary data.</text>
</comment>
<dbReference type="GO" id="GO:0032259">
    <property type="term" value="P:methylation"/>
    <property type="evidence" value="ECO:0007669"/>
    <property type="project" value="UniProtKB-KW"/>
</dbReference>
<dbReference type="CDD" id="cd02440">
    <property type="entry name" value="AdoMet_MTases"/>
    <property type="match status" value="1"/>
</dbReference>
<dbReference type="Pfam" id="PF05050">
    <property type="entry name" value="Methyltransf_21"/>
    <property type="match status" value="1"/>
</dbReference>
<keyword evidence="3" id="KW-1185">Reference proteome</keyword>
<organism evidence="2 3">
    <name type="scientific">Roseibium hamelinense</name>
    <dbReference type="NCBI Taxonomy" id="150831"/>
    <lineage>
        <taxon>Bacteria</taxon>
        <taxon>Pseudomonadati</taxon>
        <taxon>Pseudomonadota</taxon>
        <taxon>Alphaproteobacteria</taxon>
        <taxon>Hyphomicrobiales</taxon>
        <taxon>Stappiaceae</taxon>
        <taxon>Roseibium</taxon>
    </lineage>
</organism>
<keyword evidence="2" id="KW-0808">Transferase</keyword>
<dbReference type="AlphaFoldDB" id="A0A562T1S1"/>
<evidence type="ECO:0000313" key="2">
    <source>
        <dbReference type="EMBL" id="TWI87253.1"/>
    </source>
</evidence>
<keyword evidence="2" id="KW-0489">Methyltransferase</keyword>
<dbReference type="InterPro" id="IPR029063">
    <property type="entry name" value="SAM-dependent_MTases_sf"/>
</dbReference>
<proteinExistence type="predicted"/>
<dbReference type="OrthoDB" id="7542440at2"/>
<dbReference type="Proteomes" id="UP000320593">
    <property type="component" value="Unassembled WGS sequence"/>
</dbReference>
<dbReference type="GO" id="GO:0008168">
    <property type="term" value="F:methyltransferase activity"/>
    <property type="evidence" value="ECO:0007669"/>
    <property type="project" value="UniProtKB-KW"/>
</dbReference>
<dbReference type="EMBL" id="VLLF01000005">
    <property type="protein sequence ID" value="TWI87253.1"/>
    <property type="molecule type" value="Genomic_DNA"/>
</dbReference>
<dbReference type="PANTHER" id="PTHR34203">
    <property type="entry name" value="METHYLTRANSFERASE, FKBM FAMILY PROTEIN"/>
    <property type="match status" value="1"/>
</dbReference>
<sequence>MSASVAFPDTTSPFGTYPAEGTVRAAWRLADRHDLSKALRKRIRSLVSRFFKGPYDTEVDGLRFRIYPAQNYDDRKILAKGRLPENAEHQLLDTLIREGCVFVDVGANVGTYSLFAANRGANVLAIEANPETADKLAFNAEANGLANIELVRTAVGEKSGTLSLWHEPSNCGFATLVEDLTTGEWAGDWTARPVGVRPLLEVIDQEGLERIDIMKLDVEGFEDRALLPFLEQAPRSIWPATLLLETNCRPHWIKDCLPALKSAGYHITGETKDNMVFQLKNGHL</sequence>
<evidence type="ECO:0000259" key="1">
    <source>
        <dbReference type="Pfam" id="PF05050"/>
    </source>
</evidence>
<evidence type="ECO:0000313" key="3">
    <source>
        <dbReference type="Proteomes" id="UP000320593"/>
    </source>
</evidence>
<dbReference type="PANTHER" id="PTHR34203:SF15">
    <property type="entry name" value="SLL1173 PROTEIN"/>
    <property type="match status" value="1"/>
</dbReference>
<name>A0A562T1S1_9HYPH</name>
<dbReference type="NCBIfam" id="TIGR01444">
    <property type="entry name" value="fkbM_fam"/>
    <property type="match status" value="1"/>
</dbReference>
<dbReference type="InterPro" id="IPR006342">
    <property type="entry name" value="FkbM_mtfrase"/>
</dbReference>
<dbReference type="SUPFAM" id="SSF53335">
    <property type="entry name" value="S-adenosyl-L-methionine-dependent methyltransferases"/>
    <property type="match status" value="1"/>
</dbReference>